<protein>
    <submittedName>
        <fullName evidence="2">AIPR family protein</fullName>
    </submittedName>
</protein>
<feature type="domain" description="Abortive phage infection protein C-terminal" evidence="1">
    <location>
        <begin position="242"/>
        <end position="479"/>
    </location>
</feature>
<dbReference type="InterPro" id="IPR018891">
    <property type="entry name" value="AIPR_C"/>
</dbReference>
<keyword evidence="3" id="KW-1185">Reference proteome</keyword>
<proteinExistence type="predicted"/>
<name>A0A8E6EV75_9BACT</name>
<dbReference type="AlphaFoldDB" id="A0A8E6EV75"/>
<dbReference type="KEGG" id="tsph:KIH39_12000"/>
<organism evidence="2 3">
    <name type="scientific">Telmatocola sphagniphila</name>
    <dbReference type="NCBI Taxonomy" id="1123043"/>
    <lineage>
        <taxon>Bacteria</taxon>
        <taxon>Pseudomonadati</taxon>
        <taxon>Planctomycetota</taxon>
        <taxon>Planctomycetia</taxon>
        <taxon>Gemmatales</taxon>
        <taxon>Gemmataceae</taxon>
    </lineage>
</organism>
<dbReference type="Proteomes" id="UP000676194">
    <property type="component" value="Chromosome"/>
</dbReference>
<evidence type="ECO:0000259" key="1">
    <source>
        <dbReference type="Pfam" id="PF10592"/>
    </source>
</evidence>
<gene>
    <name evidence="2" type="ORF">KIH39_12000</name>
</gene>
<evidence type="ECO:0000313" key="2">
    <source>
        <dbReference type="EMBL" id="QVL34594.1"/>
    </source>
</evidence>
<dbReference type="Pfam" id="PF10592">
    <property type="entry name" value="AIPR"/>
    <property type="match status" value="1"/>
</dbReference>
<reference evidence="2" key="1">
    <citation type="submission" date="2021-05" db="EMBL/GenBank/DDBJ databases">
        <title>Complete genome sequence of the cellulolytic planctomycete Telmatocola sphagniphila SP2T and characterization of the first cellulase from planctomycetes.</title>
        <authorList>
            <person name="Rakitin A.L."/>
            <person name="Beletsky A.V."/>
            <person name="Naumoff D.G."/>
            <person name="Kulichevskaya I.S."/>
            <person name="Mardanov A.V."/>
            <person name="Ravin N.V."/>
            <person name="Dedysh S.N."/>
        </authorList>
    </citation>
    <scope>NUCLEOTIDE SEQUENCE</scope>
    <source>
        <strain evidence="2">SP2T</strain>
    </source>
</reference>
<sequence length="564" mass="63464">MNLRQQIIADRTDALAASLGITSDEAFMRIAWSLVTGKSIHSFDPVDIVDGGQDKQIDIFTIEQQSDSADVYIVQSKNSESFSSNVLVQIGNGLKWVFQRPRKDVDKLPNASLRDKIIEYRALQSSIGPSNIRVHVSFVTIGETVALSEEFFQELNGLRSEYSNDTFEEFDIEPIGADELTNLSKQQERQTRRVDAALKLRYDTNNPSLIKYYAQDLQGLVCSIPASEIGKLVNDNPDGAVFDLNIRRFLGSRGAVNRDIQATASNTKSSYEFWFLNNGITIVCDKFDPVTDPDNPHVKLHNLQIVNGCQTATTIAIALKDGKLAPDVRVLTRIYQTQDPALVNKIVLTTNNQNQISSRDLRANDPIQLDMEKAFGIYQYSYERKPRQFDDSDFDVNRLFTNEYVAQAYLATVLKTPSDARARKYKVWGESHSRIFSGKAVEPYIIAAVIAKLVTKWLSESGHSNDRNDVRRLVATRGSFHVTRIAAYLFHGSENWYGNHQDLVAELKLLEEEPEKIADFISQAFEMLVDIISKSTSLSGDVDKALKSSQLDRDIDHLLHGRAK</sequence>
<evidence type="ECO:0000313" key="3">
    <source>
        <dbReference type="Proteomes" id="UP000676194"/>
    </source>
</evidence>
<dbReference type="EMBL" id="CP074694">
    <property type="protein sequence ID" value="QVL34594.1"/>
    <property type="molecule type" value="Genomic_DNA"/>
</dbReference>
<accession>A0A8E6EV75</accession>
<dbReference type="RefSeq" id="WP_213499731.1">
    <property type="nucleotide sequence ID" value="NZ_CP074694.1"/>
</dbReference>